<dbReference type="GO" id="GO:0015252">
    <property type="term" value="F:proton channel activity"/>
    <property type="evidence" value="ECO:0007669"/>
    <property type="project" value="InterPro"/>
</dbReference>
<keyword evidence="5 13" id="KW-0812">Transmembrane</keyword>
<keyword evidence="15" id="KW-1185">Reference proteome</keyword>
<evidence type="ECO:0000256" key="4">
    <source>
        <dbReference type="ARBA" id="ARBA00022538"/>
    </source>
</evidence>
<keyword evidence="10 13" id="KW-0472">Membrane</keyword>
<keyword evidence="11" id="KW-0407">Ion channel</keyword>
<evidence type="ECO:0000256" key="3">
    <source>
        <dbReference type="ARBA" id="ARBA00022448"/>
    </source>
</evidence>
<organism evidence="14 15">
    <name type="scientific">Rathayibacter caricis DSM 15933</name>
    <dbReference type="NCBI Taxonomy" id="1328867"/>
    <lineage>
        <taxon>Bacteria</taxon>
        <taxon>Bacillati</taxon>
        <taxon>Actinomycetota</taxon>
        <taxon>Actinomycetes</taxon>
        <taxon>Micrococcales</taxon>
        <taxon>Microbacteriaceae</taxon>
        <taxon>Rathayibacter</taxon>
    </lineage>
</organism>
<dbReference type="Proteomes" id="UP000241085">
    <property type="component" value="Unassembled WGS sequence"/>
</dbReference>
<dbReference type="GO" id="GO:0005267">
    <property type="term" value="F:potassium channel activity"/>
    <property type="evidence" value="ECO:0007669"/>
    <property type="project" value="UniProtKB-KW"/>
</dbReference>
<dbReference type="PANTHER" id="PTHR31462">
    <property type="entry name" value="ENDOSOMAL/LYSOSOMAL POTASSIUM CHANNEL TMEM175"/>
    <property type="match status" value="1"/>
</dbReference>
<feature type="transmembrane region" description="Helical" evidence="13">
    <location>
        <begin position="214"/>
        <end position="230"/>
    </location>
</feature>
<evidence type="ECO:0000256" key="13">
    <source>
        <dbReference type="SAM" id="Phobius"/>
    </source>
</evidence>
<feature type="transmembrane region" description="Helical" evidence="13">
    <location>
        <begin position="71"/>
        <end position="91"/>
    </location>
</feature>
<dbReference type="GO" id="GO:0016020">
    <property type="term" value="C:membrane"/>
    <property type="evidence" value="ECO:0007669"/>
    <property type="project" value="UniProtKB-SubCell"/>
</dbReference>
<feature type="transmembrane region" description="Helical" evidence="13">
    <location>
        <begin position="419"/>
        <end position="443"/>
    </location>
</feature>
<evidence type="ECO:0000313" key="15">
    <source>
        <dbReference type="Proteomes" id="UP000241085"/>
    </source>
</evidence>
<dbReference type="Pfam" id="PF06736">
    <property type="entry name" value="TMEM175"/>
    <property type="match status" value="2"/>
</dbReference>
<evidence type="ECO:0000313" key="14">
    <source>
        <dbReference type="EMBL" id="PTL73115.1"/>
    </source>
</evidence>
<comment type="caution">
    <text evidence="14">The sequence shown here is derived from an EMBL/GenBank/DDBJ whole genome shotgun (WGS) entry which is preliminary data.</text>
</comment>
<reference evidence="14 15" key="1">
    <citation type="submission" date="2018-03" db="EMBL/GenBank/DDBJ databases">
        <title>Bacteriophage NCPPB3778 and a type I-E CRISPR drive the evolution of the US Biological Select Agent, Rathayibacter toxicus.</title>
        <authorList>
            <person name="Davis E.W.II."/>
            <person name="Tabima J.F."/>
            <person name="Weisberg A.J."/>
            <person name="Dantas Lopes L."/>
            <person name="Wiseman M.S."/>
            <person name="Wiseman M.S."/>
            <person name="Pupko T."/>
            <person name="Belcher M.S."/>
            <person name="Sechler A.J."/>
            <person name="Tancos M.A."/>
            <person name="Schroeder B.K."/>
            <person name="Murray T.D."/>
            <person name="Luster D.G."/>
            <person name="Schneider W.L."/>
            <person name="Rogers E."/>
            <person name="Andreote F.D."/>
            <person name="Grunwald N.J."/>
            <person name="Putnam M.L."/>
            <person name="Chang J.H."/>
        </authorList>
    </citation>
    <scope>NUCLEOTIDE SEQUENCE [LARGE SCALE GENOMIC DNA]</scope>
    <source>
        <strain evidence="14 15">DSM 15933</strain>
    </source>
</reference>
<dbReference type="AlphaFoldDB" id="A0A2T4UUB6"/>
<evidence type="ECO:0000256" key="5">
    <source>
        <dbReference type="ARBA" id="ARBA00022692"/>
    </source>
</evidence>
<feature type="transmembrane region" description="Helical" evidence="13">
    <location>
        <begin position="273"/>
        <end position="293"/>
    </location>
</feature>
<evidence type="ECO:0000256" key="6">
    <source>
        <dbReference type="ARBA" id="ARBA00022826"/>
    </source>
</evidence>
<gene>
    <name evidence="14" type="ORF">C1I63_09805</name>
</gene>
<keyword evidence="3" id="KW-0813">Transport</keyword>
<evidence type="ECO:0000256" key="7">
    <source>
        <dbReference type="ARBA" id="ARBA00022958"/>
    </source>
</evidence>
<keyword evidence="4" id="KW-0633">Potassium transport</keyword>
<evidence type="ECO:0000256" key="8">
    <source>
        <dbReference type="ARBA" id="ARBA00022989"/>
    </source>
</evidence>
<feature type="transmembrane region" description="Helical" evidence="13">
    <location>
        <begin position="111"/>
        <end position="128"/>
    </location>
</feature>
<dbReference type="EMBL" id="PZPL01000001">
    <property type="protein sequence ID" value="PTL73115.1"/>
    <property type="molecule type" value="Genomic_DNA"/>
</dbReference>
<comment type="similarity">
    <text evidence="2">Belongs to the TMEM175 family.</text>
</comment>
<proteinExistence type="inferred from homology"/>
<evidence type="ECO:0000256" key="11">
    <source>
        <dbReference type="ARBA" id="ARBA00023303"/>
    </source>
</evidence>
<feature type="transmembrane region" description="Helical" evidence="13">
    <location>
        <begin position="353"/>
        <end position="373"/>
    </location>
</feature>
<keyword evidence="7" id="KW-0630">Potassium</keyword>
<feature type="transmembrane region" description="Helical" evidence="13">
    <location>
        <begin position="313"/>
        <end position="332"/>
    </location>
</feature>
<evidence type="ECO:0000256" key="1">
    <source>
        <dbReference type="ARBA" id="ARBA00004141"/>
    </source>
</evidence>
<keyword evidence="9" id="KW-0406">Ion transport</keyword>
<evidence type="ECO:0000256" key="9">
    <source>
        <dbReference type="ARBA" id="ARBA00023065"/>
    </source>
</evidence>
<name>A0A2T4UUB6_9MICO</name>
<comment type="subcellular location">
    <subcellularLocation>
        <location evidence="1">Membrane</location>
        <topology evidence="1">Multi-pass membrane protein</topology>
    </subcellularLocation>
</comment>
<feature type="transmembrane region" description="Helical" evidence="13">
    <location>
        <begin position="174"/>
        <end position="193"/>
    </location>
</feature>
<evidence type="ECO:0000256" key="2">
    <source>
        <dbReference type="ARBA" id="ARBA00006920"/>
    </source>
</evidence>
<feature type="transmembrane region" description="Helical" evidence="13">
    <location>
        <begin position="379"/>
        <end position="398"/>
    </location>
</feature>
<comment type="catalytic activity">
    <reaction evidence="12">
        <text>K(+)(in) = K(+)(out)</text>
        <dbReference type="Rhea" id="RHEA:29463"/>
        <dbReference type="ChEBI" id="CHEBI:29103"/>
    </reaction>
</comment>
<protein>
    <recommendedName>
        <fullName evidence="16">DUF1211 domain-containing protein</fullName>
    </recommendedName>
</protein>
<dbReference type="InterPro" id="IPR010617">
    <property type="entry name" value="TMEM175-like"/>
</dbReference>
<dbReference type="PANTHER" id="PTHR31462:SF5">
    <property type="entry name" value="ENDOSOMAL_LYSOSOMAL PROTON CHANNEL TMEM175"/>
    <property type="match status" value="1"/>
</dbReference>
<keyword evidence="8 13" id="KW-1133">Transmembrane helix</keyword>
<evidence type="ECO:0000256" key="10">
    <source>
        <dbReference type="ARBA" id="ARBA00023136"/>
    </source>
</evidence>
<accession>A0A2T4UUB6</accession>
<evidence type="ECO:0000256" key="12">
    <source>
        <dbReference type="ARBA" id="ARBA00034430"/>
    </source>
</evidence>
<sequence>MPRRAESAASKAARRATVIRFIGATSLPAGPRPVAARRAASRPPAARAATPYCRLVTRTPAERTERGLDRLVNFSDAVTAIAITFLVLPLVDVVEEGGYDDLGPLLADHSGTLAAFVVTFAVIGRLWLVQHAVFEEVRAYSPALVAVNFVWLAAIVLLPFAANLLSTVFTDDPSVFALYIGVVIAASAATLGMRLLLRRDPALGAGAPQPLSRPLIVLGLLGVALVLAVAVPAVNMLWLLLLLLLEPLDRWARRRRPRASARPVRTPRGLDRLVNFSDATVAIAITLLVLPLVQLAPEIAESGGGVAALLDDHLDQVLAFALSFVLIAVFWIPHHRVFERADDYDGPLAWLDLLWLAAVAFFPFATGVIALLPDSRGTIGLYVGTMVVMSGALVLIERHLERRPELLREGVAGAPLRRALVPFGLLVLAFALAMAAPSLWWLLVLLLQRPVQVLLERRRPAG</sequence>
<keyword evidence="6" id="KW-0631">Potassium channel</keyword>
<evidence type="ECO:0008006" key="16">
    <source>
        <dbReference type="Google" id="ProtNLM"/>
    </source>
</evidence>
<feature type="transmembrane region" description="Helical" evidence="13">
    <location>
        <begin position="140"/>
        <end position="162"/>
    </location>
</feature>